<name>K1QEN5_MAGGI</name>
<reference evidence="1" key="1">
    <citation type="journal article" date="2012" name="Nature">
        <title>The oyster genome reveals stress adaptation and complexity of shell formation.</title>
        <authorList>
            <person name="Zhang G."/>
            <person name="Fang X."/>
            <person name="Guo X."/>
            <person name="Li L."/>
            <person name="Luo R."/>
            <person name="Xu F."/>
            <person name="Yang P."/>
            <person name="Zhang L."/>
            <person name="Wang X."/>
            <person name="Qi H."/>
            <person name="Xiong Z."/>
            <person name="Que H."/>
            <person name="Xie Y."/>
            <person name="Holland P.W."/>
            <person name="Paps J."/>
            <person name="Zhu Y."/>
            <person name="Wu F."/>
            <person name="Chen Y."/>
            <person name="Wang J."/>
            <person name="Peng C."/>
            <person name="Meng J."/>
            <person name="Yang L."/>
            <person name="Liu J."/>
            <person name="Wen B."/>
            <person name="Zhang N."/>
            <person name="Huang Z."/>
            <person name="Zhu Q."/>
            <person name="Feng Y."/>
            <person name="Mount A."/>
            <person name="Hedgecock D."/>
            <person name="Xu Z."/>
            <person name="Liu Y."/>
            <person name="Domazet-Loso T."/>
            <person name="Du Y."/>
            <person name="Sun X."/>
            <person name="Zhang S."/>
            <person name="Liu B."/>
            <person name="Cheng P."/>
            <person name="Jiang X."/>
            <person name="Li J."/>
            <person name="Fan D."/>
            <person name="Wang W."/>
            <person name="Fu W."/>
            <person name="Wang T."/>
            <person name="Wang B."/>
            <person name="Zhang J."/>
            <person name="Peng Z."/>
            <person name="Li Y."/>
            <person name="Li N."/>
            <person name="Wang J."/>
            <person name="Chen M."/>
            <person name="He Y."/>
            <person name="Tan F."/>
            <person name="Song X."/>
            <person name="Zheng Q."/>
            <person name="Huang R."/>
            <person name="Yang H."/>
            <person name="Du X."/>
            <person name="Chen L."/>
            <person name="Yang M."/>
            <person name="Gaffney P.M."/>
            <person name="Wang S."/>
            <person name="Luo L."/>
            <person name="She Z."/>
            <person name="Ming Y."/>
            <person name="Huang W."/>
            <person name="Zhang S."/>
            <person name="Huang B."/>
            <person name="Zhang Y."/>
            <person name="Qu T."/>
            <person name="Ni P."/>
            <person name="Miao G."/>
            <person name="Wang J."/>
            <person name="Wang Q."/>
            <person name="Steinberg C.E."/>
            <person name="Wang H."/>
            <person name="Li N."/>
            <person name="Qian L."/>
            <person name="Zhang G."/>
            <person name="Li Y."/>
            <person name="Yang H."/>
            <person name="Liu X."/>
            <person name="Wang J."/>
            <person name="Yin Y."/>
            <person name="Wang J."/>
        </authorList>
    </citation>
    <scope>NUCLEOTIDE SEQUENCE [LARGE SCALE GENOMIC DNA]</scope>
    <source>
        <strain evidence="1">05x7-T-G4-1.051#20</strain>
    </source>
</reference>
<dbReference type="HOGENOM" id="CLU_040222_0_0_1"/>
<proteinExistence type="predicted"/>
<dbReference type="EMBL" id="JH816665">
    <property type="protein sequence ID" value="EKC29539.1"/>
    <property type="molecule type" value="Genomic_DNA"/>
</dbReference>
<dbReference type="PANTHER" id="PTHR25462">
    <property type="entry name" value="BONUS, ISOFORM C-RELATED"/>
    <property type="match status" value="1"/>
</dbReference>
<dbReference type="InParanoid" id="K1QEN5"/>
<dbReference type="SUPFAM" id="SSF63829">
    <property type="entry name" value="Calcium-dependent phosphotriesterase"/>
    <property type="match status" value="1"/>
</dbReference>
<protein>
    <submittedName>
        <fullName evidence="1">Uncharacterized protein</fullName>
    </submittedName>
</protein>
<dbReference type="Gene3D" id="3.30.160.60">
    <property type="entry name" value="Classic Zinc Finger"/>
    <property type="match status" value="1"/>
</dbReference>
<dbReference type="InterPro" id="IPR000315">
    <property type="entry name" value="Znf_B-box"/>
</dbReference>
<dbReference type="Gene3D" id="2.120.10.30">
    <property type="entry name" value="TolB, C-terminal domain"/>
    <property type="match status" value="1"/>
</dbReference>
<dbReference type="GO" id="GO:0008270">
    <property type="term" value="F:zinc ion binding"/>
    <property type="evidence" value="ECO:0007669"/>
    <property type="project" value="InterPro"/>
</dbReference>
<dbReference type="AlphaFoldDB" id="K1QEN5"/>
<evidence type="ECO:0000313" key="1">
    <source>
        <dbReference type="EMBL" id="EKC29539.1"/>
    </source>
</evidence>
<dbReference type="PANTHER" id="PTHR25462:SF296">
    <property type="entry name" value="MEIOTIC P26, ISOFORM F"/>
    <property type="match status" value="1"/>
</dbReference>
<organism evidence="1">
    <name type="scientific">Magallana gigas</name>
    <name type="common">Pacific oyster</name>
    <name type="synonym">Crassostrea gigas</name>
    <dbReference type="NCBI Taxonomy" id="29159"/>
    <lineage>
        <taxon>Eukaryota</taxon>
        <taxon>Metazoa</taxon>
        <taxon>Spiralia</taxon>
        <taxon>Lophotrochozoa</taxon>
        <taxon>Mollusca</taxon>
        <taxon>Bivalvia</taxon>
        <taxon>Autobranchia</taxon>
        <taxon>Pteriomorphia</taxon>
        <taxon>Ostreida</taxon>
        <taxon>Ostreoidea</taxon>
        <taxon>Ostreidae</taxon>
        <taxon>Magallana</taxon>
    </lineage>
</organism>
<dbReference type="PROSITE" id="PS50119">
    <property type="entry name" value="ZF_BBOX"/>
    <property type="match status" value="1"/>
</dbReference>
<dbReference type="InterPro" id="IPR047153">
    <property type="entry name" value="TRIM45/56/19-like"/>
</dbReference>
<dbReference type="SUPFAM" id="SSF57845">
    <property type="entry name" value="B-box zinc-binding domain"/>
    <property type="match status" value="1"/>
</dbReference>
<gene>
    <name evidence="1" type="ORF">CGI_10002530</name>
</gene>
<dbReference type="InterPro" id="IPR011042">
    <property type="entry name" value="6-blade_b-propeller_TolB-like"/>
</dbReference>
<sequence length="517" mass="58979">MALQEIIQEPIGKSICSEHGDLQDMFCMDCEEQICLICGQQNHNSHDWNRKTTFLERVRSEIEEECSLIRQQKIHLLLKAEIEKIKNLRDENDKHFLAKVETISLNAEHVVTILKRLSRDLMGHCKSLHEQFEERLNTQQNEGESCIAQFECCLKDVDEKGKHVDFIALLQLKKEMKSIPYPAESSKMIRTYIKRLDHIEYVEGSIDETLLHSFLGTIYQSYSNVTVSKTYEAKKGTNMIKYISPTSGHQAWFREFRSLENVLIDIKTDTTETENAEKTYSGPIPDDFITLPNGVNVYTWHTGHCVMKESSAMTRDSEMTNKREVKLADLSPLFPAGICATVEGRFLVSAIDTTAENELLFTCNLPKKSVVILLSKRGKTKKVFQYENDGKTPLFLFPYRLSENTNGDICVIDRTGMMHGQMVVLSSCGKLKFNYRGTGSEKDDFDPRAICCDAVGHILLSDFGNKCVHLIDHDGTLLTYLIRTNEETCSMSLYLNQLWIGGKNGTISVYHYQVSTK</sequence>
<accession>K1QEN5</accession>